<dbReference type="RefSeq" id="WP_386270424.1">
    <property type="nucleotide sequence ID" value="NZ_JBHSAS010000009.1"/>
</dbReference>
<protein>
    <submittedName>
        <fullName evidence="1">Porin</fullName>
    </submittedName>
</protein>
<sequence>MKQTSRAPNLNFLLYQSDYINYNWQHDYDNENAQSLFFELFAKKIANLSGELTQIQNYTYFGENGEGAIKPFQSGGDVRYVKLKAQREFEFGKFAFDNTVLYQKVSDGSDVFNVPELLTRNSLYFKDFWFDNALYLQTGFTFTYFSSYQMNGYDPVLAEFYVQNDTNYGNYPLVDFFFNGKVDQARIFFKLENLNFALNGNNNFSAPRYPHNDFMIRFGIVWNFFL</sequence>
<dbReference type="Pfam" id="PF14121">
    <property type="entry name" value="Porin_10"/>
    <property type="match status" value="1"/>
</dbReference>
<accession>A0ABV8H8R3</accession>
<keyword evidence="2" id="KW-1185">Reference proteome</keyword>
<dbReference type="Proteomes" id="UP001595793">
    <property type="component" value="Unassembled WGS sequence"/>
</dbReference>
<gene>
    <name evidence="1" type="ORF">ACFOS1_12980</name>
</gene>
<dbReference type="InterPro" id="IPR025631">
    <property type="entry name" value="Porin_10"/>
</dbReference>
<dbReference type="EMBL" id="JBHSAS010000009">
    <property type="protein sequence ID" value="MFC4028328.1"/>
    <property type="molecule type" value="Genomic_DNA"/>
</dbReference>
<evidence type="ECO:0000313" key="1">
    <source>
        <dbReference type="EMBL" id="MFC4028328.1"/>
    </source>
</evidence>
<comment type="caution">
    <text evidence="1">The sequence shown here is derived from an EMBL/GenBank/DDBJ whole genome shotgun (WGS) entry which is preliminary data.</text>
</comment>
<proteinExistence type="predicted"/>
<reference evidence="2" key="1">
    <citation type="journal article" date="2019" name="Int. J. Syst. Evol. Microbiol.">
        <title>The Global Catalogue of Microorganisms (GCM) 10K type strain sequencing project: providing services to taxonomists for standard genome sequencing and annotation.</title>
        <authorList>
            <consortium name="The Broad Institute Genomics Platform"/>
            <consortium name="The Broad Institute Genome Sequencing Center for Infectious Disease"/>
            <person name="Wu L."/>
            <person name="Ma J."/>
        </authorList>
    </citation>
    <scope>NUCLEOTIDE SEQUENCE [LARGE SCALE GENOMIC DNA]</scope>
    <source>
        <strain evidence="2">CECT 9128</strain>
    </source>
</reference>
<organism evidence="1 2">
    <name type="scientific">Zunongwangia endophytica</name>
    <dbReference type="NCBI Taxonomy" id="1808945"/>
    <lineage>
        <taxon>Bacteria</taxon>
        <taxon>Pseudomonadati</taxon>
        <taxon>Bacteroidota</taxon>
        <taxon>Flavobacteriia</taxon>
        <taxon>Flavobacteriales</taxon>
        <taxon>Flavobacteriaceae</taxon>
        <taxon>Zunongwangia</taxon>
    </lineage>
</organism>
<evidence type="ECO:0000313" key="2">
    <source>
        <dbReference type="Proteomes" id="UP001595793"/>
    </source>
</evidence>
<name>A0ABV8H8R3_9FLAO</name>